<dbReference type="OrthoDB" id="10549719at2759"/>
<keyword evidence="2" id="KW-1185">Reference proteome</keyword>
<dbReference type="Proteomes" id="UP000601435">
    <property type="component" value="Unassembled WGS sequence"/>
</dbReference>
<comment type="caution">
    <text evidence="1">The sequence shown here is derived from an EMBL/GenBank/DDBJ whole genome shotgun (WGS) entry which is preliminary data.</text>
</comment>
<sequence>MAAALRSPADGADMERHARAGQVEVRLRASFKLDIVLRHLEAGRQHGRVRVLQGCPLPSGATPVELWYACLDSQGRDCRTQLLDLAVLPWPLRDAMGQDLVPTSDVPLLQGKRQRVVINRQTALDAERWWPAL</sequence>
<proteinExistence type="predicted"/>
<dbReference type="EMBL" id="CAJNJA010012680">
    <property type="protein sequence ID" value="CAE7302586.1"/>
    <property type="molecule type" value="Genomic_DNA"/>
</dbReference>
<organism evidence="1 2">
    <name type="scientific">Symbiodinium necroappetens</name>
    <dbReference type="NCBI Taxonomy" id="1628268"/>
    <lineage>
        <taxon>Eukaryota</taxon>
        <taxon>Sar</taxon>
        <taxon>Alveolata</taxon>
        <taxon>Dinophyceae</taxon>
        <taxon>Suessiales</taxon>
        <taxon>Symbiodiniaceae</taxon>
        <taxon>Symbiodinium</taxon>
    </lineage>
</organism>
<evidence type="ECO:0000313" key="1">
    <source>
        <dbReference type="EMBL" id="CAE7302586.1"/>
    </source>
</evidence>
<gene>
    <name evidence="1" type="ORF">SNEC2469_LOCUS7479</name>
</gene>
<protein>
    <submittedName>
        <fullName evidence="1">Uncharacterized protein</fullName>
    </submittedName>
</protein>
<name>A0A812N7G4_9DINO</name>
<evidence type="ECO:0000313" key="2">
    <source>
        <dbReference type="Proteomes" id="UP000601435"/>
    </source>
</evidence>
<dbReference type="AlphaFoldDB" id="A0A812N7G4"/>
<reference evidence="1" key="1">
    <citation type="submission" date="2021-02" db="EMBL/GenBank/DDBJ databases">
        <authorList>
            <person name="Dougan E. K."/>
            <person name="Rhodes N."/>
            <person name="Thang M."/>
            <person name="Chan C."/>
        </authorList>
    </citation>
    <scope>NUCLEOTIDE SEQUENCE</scope>
</reference>
<accession>A0A812N7G4</accession>